<reference evidence="2" key="1">
    <citation type="submission" date="2016-06" db="EMBL/GenBank/DDBJ databases">
        <title>Parallel loss of symbiosis genes in relatives of nitrogen-fixing non-legume Parasponia.</title>
        <authorList>
            <person name="Van Velzen R."/>
            <person name="Holmer R."/>
            <person name="Bu F."/>
            <person name="Rutten L."/>
            <person name="Van Zeijl A."/>
            <person name="Liu W."/>
            <person name="Santuari L."/>
            <person name="Cao Q."/>
            <person name="Sharma T."/>
            <person name="Shen D."/>
            <person name="Roswanjaya Y."/>
            <person name="Wardhani T."/>
            <person name="Kalhor M.S."/>
            <person name="Jansen J."/>
            <person name="Van den Hoogen J."/>
            <person name="Gungor B."/>
            <person name="Hartog M."/>
            <person name="Hontelez J."/>
            <person name="Verver J."/>
            <person name="Yang W.-C."/>
            <person name="Schijlen E."/>
            <person name="Repin R."/>
            <person name="Schilthuizen M."/>
            <person name="Schranz E."/>
            <person name="Heidstra R."/>
            <person name="Miyata K."/>
            <person name="Fedorova E."/>
            <person name="Kohlen W."/>
            <person name="Bisseling T."/>
            <person name="Smit S."/>
            <person name="Geurts R."/>
        </authorList>
    </citation>
    <scope>NUCLEOTIDE SEQUENCE [LARGE SCALE GENOMIC DNA]</scope>
    <source>
        <strain evidence="2">cv. WU1-14</strain>
    </source>
</reference>
<keyword evidence="2" id="KW-1185">Reference proteome</keyword>
<dbReference type="AlphaFoldDB" id="A0A2P5AZD7"/>
<evidence type="ECO:0000313" key="2">
    <source>
        <dbReference type="Proteomes" id="UP000237105"/>
    </source>
</evidence>
<comment type="caution">
    <text evidence="1">The sequence shown here is derived from an EMBL/GenBank/DDBJ whole genome shotgun (WGS) entry which is preliminary data.</text>
</comment>
<sequence>MERRYILCVSDSRGLERKRKRELRGGVYVSLTEVDSGGFRDGVTDAVDFSVTSGARITVDFFDLTISFDRRLLLVSLTQT</sequence>
<gene>
    <name evidence="1" type="ORF">PanWU01x14_285700</name>
</gene>
<proteinExistence type="predicted"/>
<dbReference type="EMBL" id="JXTB01000404">
    <property type="protein sequence ID" value="PON41903.1"/>
    <property type="molecule type" value="Genomic_DNA"/>
</dbReference>
<dbReference type="Proteomes" id="UP000237105">
    <property type="component" value="Unassembled WGS sequence"/>
</dbReference>
<evidence type="ECO:0000313" key="1">
    <source>
        <dbReference type="EMBL" id="PON41903.1"/>
    </source>
</evidence>
<organism evidence="1 2">
    <name type="scientific">Parasponia andersonii</name>
    <name type="common">Sponia andersonii</name>
    <dbReference type="NCBI Taxonomy" id="3476"/>
    <lineage>
        <taxon>Eukaryota</taxon>
        <taxon>Viridiplantae</taxon>
        <taxon>Streptophyta</taxon>
        <taxon>Embryophyta</taxon>
        <taxon>Tracheophyta</taxon>
        <taxon>Spermatophyta</taxon>
        <taxon>Magnoliopsida</taxon>
        <taxon>eudicotyledons</taxon>
        <taxon>Gunneridae</taxon>
        <taxon>Pentapetalae</taxon>
        <taxon>rosids</taxon>
        <taxon>fabids</taxon>
        <taxon>Rosales</taxon>
        <taxon>Cannabaceae</taxon>
        <taxon>Parasponia</taxon>
    </lineage>
</organism>
<protein>
    <submittedName>
        <fullName evidence="1">Uncharacterized protein</fullName>
    </submittedName>
</protein>
<name>A0A2P5AZD7_PARAD</name>
<accession>A0A2P5AZD7</accession>